<gene>
    <name evidence="2" type="ORF">ABVQ20_23995</name>
</gene>
<feature type="region of interest" description="Disordered" evidence="1">
    <location>
        <begin position="1"/>
        <end position="22"/>
    </location>
</feature>
<keyword evidence="3" id="KW-1185">Reference proteome</keyword>
<name>A0ABV2DJJ6_9HYPH</name>
<accession>A0ABV2DJJ6</accession>
<dbReference type="Pfam" id="PF11814">
    <property type="entry name" value="DUF3335"/>
    <property type="match status" value="1"/>
</dbReference>
<evidence type="ECO:0000256" key="1">
    <source>
        <dbReference type="SAM" id="MobiDB-lite"/>
    </source>
</evidence>
<organism evidence="2 3">
    <name type="scientific">Mesorhizobium shangrilense</name>
    <dbReference type="NCBI Taxonomy" id="460060"/>
    <lineage>
        <taxon>Bacteria</taxon>
        <taxon>Pseudomonadati</taxon>
        <taxon>Pseudomonadota</taxon>
        <taxon>Alphaproteobacteria</taxon>
        <taxon>Hyphomicrobiales</taxon>
        <taxon>Phyllobacteriaceae</taxon>
        <taxon>Mesorhizobium</taxon>
    </lineage>
</organism>
<protein>
    <submittedName>
        <fullName evidence="2">Peptidase C39 family protein</fullName>
    </submittedName>
</protein>
<sequence>MMSPIADGTGSVDSQPHKSGRKPMQRLLVNAPVGMAVLDARADGWATLAAALPQDVARRVPALQAIAGVVGVVQHSAEGRPVAVMVGQRRPAAAMMRIVLFWTAPSFFPADTTRVLETLEKEAFSRGVLCLRAGEDIAGLVDERSWQGRNGFREHWIGGRPGRRPEAVAPLYPQSAGFTCGPSTLVMAMAGLDTSAQPDRVLEIELWREATTIIGPTGPGGCDPYGLALAAHRRGLRVEVFMSSEQPIFLDRASTEERRGLMEFVQTGFKREAGMAGIPLQHRAFAIDELRQALDRGLLALVLIDQAPMMGYTCPHWVLVHGHGDGVYFINDPWIEPDRLELPADVFDLPVAAPMLDRMAWYGTPAYRAAVLIGAGKWSC</sequence>
<proteinExistence type="predicted"/>
<reference evidence="2 3" key="1">
    <citation type="submission" date="2024-06" db="EMBL/GenBank/DDBJ databases">
        <authorList>
            <person name="Kim D.-U."/>
        </authorList>
    </citation>
    <scope>NUCLEOTIDE SEQUENCE [LARGE SCALE GENOMIC DNA]</scope>
    <source>
        <strain evidence="2 3">KACC15460</strain>
    </source>
</reference>
<comment type="caution">
    <text evidence="2">The sequence shown here is derived from an EMBL/GenBank/DDBJ whole genome shotgun (WGS) entry which is preliminary data.</text>
</comment>
<dbReference type="Proteomes" id="UP001548832">
    <property type="component" value="Unassembled WGS sequence"/>
</dbReference>
<evidence type="ECO:0000313" key="2">
    <source>
        <dbReference type="EMBL" id="MET2830044.1"/>
    </source>
</evidence>
<dbReference type="InterPro" id="IPR021770">
    <property type="entry name" value="DUF3335"/>
</dbReference>
<evidence type="ECO:0000313" key="3">
    <source>
        <dbReference type="Proteomes" id="UP001548832"/>
    </source>
</evidence>
<dbReference type="EMBL" id="JBEWSZ010000001">
    <property type="protein sequence ID" value="MET2830044.1"/>
    <property type="molecule type" value="Genomic_DNA"/>
</dbReference>